<name>B4D290_9BACT</name>
<keyword evidence="4" id="KW-1185">Reference proteome</keyword>
<dbReference type="EMBL" id="ABVL01000008">
    <property type="protein sequence ID" value="EDY19330.1"/>
    <property type="molecule type" value="Genomic_DNA"/>
</dbReference>
<reference evidence="3 4" key="1">
    <citation type="journal article" date="2011" name="J. Bacteriol.">
        <title>Genome sequence of Chthoniobacter flavus Ellin428, an aerobic heterotrophic soil bacterium.</title>
        <authorList>
            <person name="Kant R."/>
            <person name="van Passel M.W."/>
            <person name="Palva A."/>
            <person name="Lucas S."/>
            <person name="Lapidus A."/>
            <person name="Glavina Del Rio T."/>
            <person name="Dalin E."/>
            <person name="Tice H."/>
            <person name="Bruce D."/>
            <person name="Goodwin L."/>
            <person name="Pitluck S."/>
            <person name="Larimer F.W."/>
            <person name="Land M.L."/>
            <person name="Hauser L."/>
            <person name="Sangwan P."/>
            <person name="de Vos W.M."/>
            <person name="Janssen P.H."/>
            <person name="Smidt H."/>
        </authorList>
    </citation>
    <scope>NUCLEOTIDE SEQUENCE [LARGE SCALE GENOMIC DNA]</scope>
    <source>
        <strain evidence="3 4">Ellin428</strain>
    </source>
</reference>
<dbReference type="AlphaFoldDB" id="B4D290"/>
<dbReference type="InParanoid" id="B4D290"/>
<evidence type="ECO:0000313" key="4">
    <source>
        <dbReference type="Proteomes" id="UP000005824"/>
    </source>
</evidence>
<evidence type="ECO:0000313" key="3">
    <source>
        <dbReference type="EMBL" id="EDY19330.1"/>
    </source>
</evidence>
<proteinExistence type="predicted"/>
<sequence precursor="true">MKISRFLFCLAILLCFAVPLQAAQAPKLETLLAEYHKARSDVLGKLNESYALRADELAKRLQGAANLEGAENARTFARQLRAADQNIEIVDARAVEKQADPLAVLQADYALARADNLKNVYVFYATAAGNLRRELIKEKNTAGADVVTTFLEKIKPGGTTPTPPASPAKKRKTAGN</sequence>
<feature type="region of interest" description="Disordered" evidence="1">
    <location>
        <begin position="154"/>
        <end position="176"/>
    </location>
</feature>
<dbReference type="STRING" id="497964.CfE428DRAFT_3015"/>
<evidence type="ECO:0000256" key="2">
    <source>
        <dbReference type="SAM" id="SignalP"/>
    </source>
</evidence>
<dbReference type="RefSeq" id="WP_006980340.1">
    <property type="nucleotide sequence ID" value="NZ_ABVL01000008.1"/>
</dbReference>
<organism evidence="3 4">
    <name type="scientific">Chthoniobacter flavus Ellin428</name>
    <dbReference type="NCBI Taxonomy" id="497964"/>
    <lineage>
        <taxon>Bacteria</taxon>
        <taxon>Pseudomonadati</taxon>
        <taxon>Verrucomicrobiota</taxon>
        <taxon>Spartobacteria</taxon>
        <taxon>Chthoniobacterales</taxon>
        <taxon>Chthoniobacteraceae</taxon>
        <taxon>Chthoniobacter</taxon>
    </lineage>
</organism>
<gene>
    <name evidence="3" type="ORF">CfE428DRAFT_3015</name>
</gene>
<comment type="caution">
    <text evidence="3">The sequence shown here is derived from an EMBL/GenBank/DDBJ whole genome shotgun (WGS) entry which is preliminary data.</text>
</comment>
<dbReference type="Proteomes" id="UP000005824">
    <property type="component" value="Unassembled WGS sequence"/>
</dbReference>
<keyword evidence="2" id="KW-0732">Signal</keyword>
<feature type="chain" id="PRO_5002800359" evidence="2">
    <location>
        <begin position="23"/>
        <end position="176"/>
    </location>
</feature>
<protein>
    <submittedName>
        <fullName evidence="3">Uncharacterized protein</fullName>
    </submittedName>
</protein>
<evidence type="ECO:0000256" key="1">
    <source>
        <dbReference type="SAM" id="MobiDB-lite"/>
    </source>
</evidence>
<feature type="signal peptide" evidence="2">
    <location>
        <begin position="1"/>
        <end position="22"/>
    </location>
</feature>
<accession>B4D290</accession>